<keyword evidence="4" id="KW-1185">Reference proteome</keyword>
<keyword evidence="2" id="KW-1133">Transmembrane helix</keyword>
<name>C8XJ79_NAKMY</name>
<evidence type="ECO:0000313" key="3">
    <source>
        <dbReference type="EMBL" id="ACV78544.1"/>
    </source>
</evidence>
<dbReference type="Gene3D" id="2.130.10.10">
    <property type="entry name" value="YVTN repeat-like/Quinoprotein amine dehydrogenase"/>
    <property type="match status" value="1"/>
</dbReference>
<dbReference type="InParanoid" id="C8XJ79"/>
<gene>
    <name evidence="3" type="ordered locus">Namu_2166</name>
</gene>
<proteinExistence type="predicted"/>
<dbReference type="EMBL" id="CP001737">
    <property type="protein sequence ID" value="ACV78544.1"/>
    <property type="molecule type" value="Genomic_DNA"/>
</dbReference>
<dbReference type="Proteomes" id="UP000002218">
    <property type="component" value="Chromosome"/>
</dbReference>
<keyword evidence="2" id="KW-0812">Transmembrane</keyword>
<evidence type="ECO:0008006" key="5">
    <source>
        <dbReference type="Google" id="ProtNLM"/>
    </source>
</evidence>
<dbReference type="STRING" id="479431.Namu_2166"/>
<evidence type="ECO:0000313" key="4">
    <source>
        <dbReference type="Proteomes" id="UP000002218"/>
    </source>
</evidence>
<reference evidence="3 4" key="2">
    <citation type="journal article" date="2010" name="Stand. Genomic Sci.">
        <title>Complete genome sequence of Nakamurella multipartita type strain (Y-104).</title>
        <authorList>
            <person name="Tice H."/>
            <person name="Mayilraj S."/>
            <person name="Sims D."/>
            <person name="Lapidus A."/>
            <person name="Nolan M."/>
            <person name="Lucas S."/>
            <person name="Glavina Del Rio T."/>
            <person name="Copeland A."/>
            <person name="Cheng J.F."/>
            <person name="Meincke L."/>
            <person name="Bruce D."/>
            <person name="Goodwin L."/>
            <person name="Pitluck S."/>
            <person name="Ivanova N."/>
            <person name="Mavromatis K."/>
            <person name="Ovchinnikova G."/>
            <person name="Pati A."/>
            <person name="Chen A."/>
            <person name="Palaniappan K."/>
            <person name="Land M."/>
            <person name="Hauser L."/>
            <person name="Chang Y.J."/>
            <person name="Jeffries C.D."/>
            <person name="Detter J.C."/>
            <person name="Brettin T."/>
            <person name="Rohde M."/>
            <person name="Goker M."/>
            <person name="Bristow J."/>
            <person name="Eisen J.A."/>
            <person name="Markowitz V."/>
            <person name="Hugenholtz P."/>
            <person name="Kyrpides N.C."/>
            <person name="Klenk H.P."/>
            <person name="Chen F."/>
        </authorList>
    </citation>
    <scope>NUCLEOTIDE SEQUENCE [LARGE SCALE GENOMIC DNA]</scope>
    <source>
        <strain evidence="4">ATCC 700099 / DSM 44233 / CIP 104796 / JCM 9543 / NBRC 105858 / Y-104</strain>
    </source>
</reference>
<evidence type="ECO:0000256" key="1">
    <source>
        <dbReference type="SAM" id="MobiDB-lite"/>
    </source>
</evidence>
<dbReference type="AlphaFoldDB" id="C8XJ79"/>
<feature type="region of interest" description="Disordered" evidence="1">
    <location>
        <begin position="358"/>
        <end position="377"/>
    </location>
</feature>
<dbReference type="InterPro" id="IPR015943">
    <property type="entry name" value="WD40/YVTN_repeat-like_dom_sf"/>
</dbReference>
<dbReference type="RefSeq" id="WP_015747436.1">
    <property type="nucleotide sequence ID" value="NC_013235.1"/>
</dbReference>
<evidence type="ECO:0000256" key="2">
    <source>
        <dbReference type="SAM" id="Phobius"/>
    </source>
</evidence>
<accession>C8XJ79</accession>
<dbReference type="eggNOG" id="COG1520">
    <property type="taxonomic scope" value="Bacteria"/>
</dbReference>
<dbReference type="KEGG" id="nml:Namu_2166"/>
<feature type="compositionally biased region" description="Low complexity" evidence="1">
    <location>
        <begin position="360"/>
        <end position="369"/>
    </location>
</feature>
<keyword evidence="2" id="KW-0472">Membrane</keyword>
<organism evidence="3 4">
    <name type="scientific">Nakamurella multipartita (strain ATCC 700099 / DSM 44233 / CIP 104796 / JCM 9543 / NBRC 105858 / Y-104)</name>
    <name type="common">Microsphaera multipartita</name>
    <dbReference type="NCBI Taxonomy" id="479431"/>
    <lineage>
        <taxon>Bacteria</taxon>
        <taxon>Bacillati</taxon>
        <taxon>Actinomycetota</taxon>
        <taxon>Actinomycetes</taxon>
        <taxon>Nakamurellales</taxon>
        <taxon>Nakamurellaceae</taxon>
        <taxon>Nakamurella</taxon>
    </lineage>
</organism>
<reference evidence="4" key="1">
    <citation type="submission" date="2009-09" db="EMBL/GenBank/DDBJ databases">
        <title>The complete genome of Nakamurella multipartita DSM 44233.</title>
        <authorList>
            <consortium name="US DOE Joint Genome Institute (JGI-PGF)"/>
            <person name="Lucas S."/>
            <person name="Copeland A."/>
            <person name="Lapidus A."/>
            <person name="Glavina del Rio T."/>
            <person name="Dalin E."/>
            <person name="Tice H."/>
            <person name="Bruce D."/>
            <person name="Goodwin L."/>
            <person name="Pitluck S."/>
            <person name="Kyrpides N."/>
            <person name="Mavromatis K."/>
            <person name="Ivanova N."/>
            <person name="Ovchinnikova G."/>
            <person name="Sims D."/>
            <person name="Meincke L."/>
            <person name="Brettin T."/>
            <person name="Detter J.C."/>
            <person name="Han C."/>
            <person name="Larimer F."/>
            <person name="Land M."/>
            <person name="Hauser L."/>
            <person name="Markowitz V."/>
            <person name="Cheng J.-F."/>
            <person name="Hugenholtz P."/>
            <person name="Woyke T."/>
            <person name="Wu D."/>
            <person name="Klenk H.-P."/>
            <person name="Eisen J.A."/>
        </authorList>
    </citation>
    <scope>NUCLEOTIDE SEQUENCE [LARGE SCALE GENOMIC DNA]</scope>
    <source>
        <strain evidence="4">ATCC 700099 / DSM 44233 / CIP 104796 / JCM 9543 / NBRC 105858 / Y-104</strain>
    </source>
</reference>
<dbReference type="HOGENOM" id="CLU_042525_0_0_11"/>
<dbReference type="SUPFAM" id="SSF50998">
    <property type="entry name" value="Quinoprotein alcohol dehydrogenase-like"/>
    <property type="match status" value="1"/>
</dbReference>
<feature type="transmembrane region" description="Helical" evidence="2">
    <location>
        <begin position="12"/>
        <end position="32"/>
    </location>
</feature>
<sequence length="480" mass="49256" precursor="true">MTRSLARRRRIDRIVAGAIALIVLAVVAVVYLTSDVRATTDATSAAAATPGSPVQVPTTLTQRWTVATDPAIGAVASPYGVVVTGQGTAAVAYDAVTGEPRWSYDRGDQPLCAIGSGDTDAPGVTVRGKVRGVMVVSNKNGSCSQMMLLDPATGDRHYDRTSPNQAGGALTFGGPYAGWLGPSLVELWRDDLVRTIQYGDLPAPPKPNATHTGCTFTDMIIDDQQFATVEHCPDLGATARVVLNWTTPDSAPDKPDDQDVFKHTARAEIDTGATAARLVGITSDRVAVLVSDPEPAVVLYDTTGQEVGRTPVDVPAASIVAADRLTDGGATSPTPAVRDGVLRFSLIGDTLVAVGQQSATVETTPTSTTGDLADTAQAPTPGVLATELPGAGPSSVTENIQDLSVAWTRQGLLGLPAVIDKQVLLPVTGGLAAVAAANGNPGIVPAVIAVDRAGYTGRVDVAAIGSMIIETRGATVVGLS</sequence>
<dbReference type="InterPro" id="IPR011047">
    <property type="entry name" value="Quinoprotein_ADH-like_sf"/>
</dbReference>
<protein>
    <recommendedName>
        <fullName evidence="5">Pyrrolo-quinoline quinone</fullName>
    </recommendedName>
</protein>